<sequence>MTSGDGNIPSHMLYTKHYANKNLDALKSRGNDVCNQLICCVQYRNSNSEYPKIYLNNWEVNFNEVFEQLNVLDSIHILYCYPLNSAFIQQIINLTKPFKLKSLFMDEGPVSQIESLELLLQKFGQILPYRLEYLSLALKFNINDLEVFFKNSKNTFIKKLLIRNKMYQESEEILPCIKKYAMKEKRIANLAIESLLYYSNNQIVSNKHNIIYMAVKKHGDYVNTYCTMVMRSEICNIFFNKKKNRLKNLKGENFKKPLEGTLISDSVSDSDSDSEILIL</sequence>
<accession>U9T8T1</accession>
<gene>
    <name evidence="1" type="ORF">GLOINDRAFT_86220</name>
</gene>
<dbReference type="AlphaFoldDB" id="U9T8T1"/>
<reference evidence="1" key="1">
    <citation type="submission" date="2013-07" db="EMBL/GenBank/DDBJ databases">
        <title>The genome of an arbuscular mycorrhizal fungus provides insights into the evolution of the oldest plant symbiosis.</title>
        <authorList>
            <consortium name="DOE Joint Genome Institute"/>
            <person name="Tisserant E."/>
            <person name="Malbreil M."/>
            <person name="Kuo A."/>
            <person name="Kohler A."/>
            <person name="Symeonidi A."/>
            <person name="Balestrini R."/>
            <person name="Charron P."/>
            <person name="Duensing N."/>
            <person name="Frei-dit-Frey N."/>
            <person name="Gianinazzi-Pearson V."/>
            <person name="Gilbert B."/>
            <person name="Handa Y."/>
            <person name="Hijri M."/>
            <person name="Kaul R."/>
            <person name="Kawaguchi M."/>
            <person name="Krajinski F."/>
            <person name="Lammers P."/>
            <person name="Lapierre D."/>
            <person name="Masclaux F.G."/>
            <person name="Murat C."/>
            <person name="Morin E."/>
            <person name="Ndikumana S."/>
            <person name="Pagni M."/>
            <person name="Petitpierre D."/>
            <person name="Requena N."/>
            <person name="Rosikiewicz P."/>
            <person name="Riley R."/>
            <person name="Saito K."/>
            <person name="San Clemente H."/>
            <person name="Shapiro H."/>
            <person name="van Tuinen D."/>
            <person name="Becard G."/>
            <person name="Bonfante P."/>
            <person name="Paszkowski U."/>
            <person name="Shachar-Hill Y."/>
            <person name="Young J.P."/>
            <person name="Sanders I.R."/>
            <person name="Henrissat B."/>
            <person name="Rensing S.A."/>
            <person name="Grigoriev I.V."/>
            <person name="Corradi N."/>
            <person name="Roux C."/>
            <person name="Martin F."/>
        </authorList>
    </citation>
    <scope>NUCLEOTIDE SEQUENCE</scope>
    <source>
        <strain evidence="1">DAOM 197198</strain>
    </source>
</reference>
<organism evidence="1">
    <name type="scientific">Rhizophagus irregularis (strain DAOM 181602 / DAOM 197198 / MUCL 43194)</name>
    <name type="common">Arbuscular mycorrhizal fungus</name>
    <name type="synonym">Glomus intraradices</name>
    <dbReference type="NCBI Taxonomy" id="747089"/>
    <lineage>
        <taxon>Eukaryota</taxon>
        <taxon>Fungi</taxon>
        <taxon>Fungi incertae sedis</taxon>
        <taxon>Mucoromycota</taxon>
        <taxon>Glomeromycotina</taxon>
        <taxon>Glomeromycetes</taxon>
        <taxon>Glomerales</taxon>
        <taxon>Glomeraceae</taxon>
        <taxon>Rhizophagus</taxon>
    </lineage>
</organism>
<dbReference type="EMBL" id="KI295512">
    <property type="protein sequence ID" value="ESA02738.1"/>
    <property type="molecule type" value="Genomic_DNA"/>
</dbReference>
<dbReference type="HOGENOM" id="CLU_998004_0_0_1"/>
<proteinExistence type="predicted"/>
<protein>
    <submittedName>
        <fullName evidence="1">Uncharacterized protein</fullName>
    </submittedName>
</protein>
<evidence type="ECO:0000313" key="1">
    <source>
        <dbReference type="EMBL" id="ESA02738.1"/>
    </source>
</evidence>
<name>U9T8T1_RHIID</name>